<sequence>MSRVRSMQYDDQDQTYWDGGQEVRKSQSAKDRCKKRKSKSIRRGINEYWEKQQLRQNTVGSNEDFDEFGDSDGFNDENLH</sequence>
<protein>
    <submittedName>
        <fullName evidence="2">Uncharacterized protein</fullName>
    </submittedName>
</protein>
<organism evidence="2 3">
    <name type="scientific">Endozoicomonas euniceicola</name>
    <dbReference type="NCBI Taxonomy" id="1234143"/>
    <lineage>
        <taxon>Bacteria</taxon>
        <taxon>Pseudomonadati</taxon>
        <taxon>Pseudomonadota</taxon>
        <taxon>Gammaproteobacteria</taxon>
        <taxon>Oceanospirillales</taxon>
        <taxon>Endozoicomonadaceae</taxon>
        <taxon>Endozoicomonas</taxon>
    </lineage>
</organism>
<dbReference type="EMBL" id="CP103300">
    <property type="protein sequence ID" value="UYM17280.1"/>
    <property type="molecule type" value="Genomic_DNA"/>
</dbReference>
<name>A0ABY6GX95_9GAMM</name>
<accession>A0ABY6GX95</accession>
<keyword evidence="3" id="KW-1185">Reference proteome</keyword>
<feature type="compositionally biased region" description="Basic and acidic residues" evidence="1">
    <location>
        <begin position="44"/>
        <end position="53"/>
    </location>
</feature>
<feature type="compositionally biased region" description="Acidic residues" evidence="1">
    <location>
        <begin position="63"/>
        <end position="80"/>
    </location>
</feature>
<feature type="compositionally biased region" description="Basic residues" evidence="1">
    <location>
        <begin position="32"/>
        <end position="42"/>
    </location>
</feature>
<feature type="region of interest" description="Disordered" evidence="1">
    <location>
        <begin position="1"/>
        <end position="80"/>
    </location>
</feature>
<feature type="compositionally biased region" description="Basic and acidic residues" evidence="1">
    <location>
        <begin position="21"/>
        <end position="31"/>
    </location>
</feature>
<gene>
    <name evidence="2" type="ORF">NX720_04980</name>
</gene>
<proteinExistence type="predicted"/>
<reference evidence="2" key="1">
    <citation type="submission" date="2022-10" db="EMBL/GenBank/DDBJ databases">
        <title>Completed Genome Sequence of two octocoral isolated bacterium, Endozoicomonas euniceicola EF212T and Endozoicomonas gorgoniicola PS125T.</title>
        <authorList>
            <person name="Chiou Y.-J."/>
            <person name="Chen Y.-H."/>
        </authorList>
    </citation>
    <scope>NUCLEOTIDE SEQUENCE</scope>
    <source>
        <strain evidence="2">EF212</strain>
    </source>
</reference>
<evidence type="ECO:0000256" key="1">
    <source>
        <dbReference type="SAM" id="MobiDB-lite"/>
    </source>
</evidence>
<dbReference type="RefSeq" id="WP_262599799.1">
    <property type="nucleotide sequence ID" value="NZ_CP103300.1"/>
</dbReference>
<dbReference type="Proteomes" id="UP001163255">
    <property type="component" value="Chromosome"/>
</dbReference>
<evidence type="ECO:0000313" key="3">
    <source>
        <dbReference type="Proteomes" id="UP001163255"/>
    </source>
</evidence>
<evidence type="ECO:0000313" key="2">
    <source>
        <dbReference type="EMBL" id="UYM17280.1"/>
    </source>
</evidence>